<name>A0A9P5TBC5_9AGAM</name>
<reference evidence="14" key="1">
    <citation type="submission" date="2019-10" db="EMBL/GenBank/DDBJ databases">
        <authorList>
            <consortium name="DOE Joint Genome Institute"/>
            <person name="Kuo A."/>
            <person name="Miyauchi S."/>
            <person name="Kiss E."/>
            <person name="Drula E."/>
            <person name="Kohler A."/>
            <person name="Sanchez-Garcia M."/>
            <person name="Andreopoulos B."/>
            <person name="Barry K.W."/>
            <person name="Bonito G."/>
            <person name="Buee M."/>
            <person name="Carver A."/>
            <person name="Chen C."/>
            <person name="Cichocki N."/>
            <person name="Clum A."/>
            <person name="Culley D."/>
            <person name="Crous P.W."/>
            <person name="Fauchery L."/>
            <person name="Girlanda M."/>
            <person name="Hayes R."/>
            <person name="Keri Z."/>
            <person name="LaButti K."/>
            <person name="Lipzen A."/>
            <person name="Lombard V."/>
            <person name="Magnuson J."/>
            <person name="Maillard F."/>
            <person name="Morin E."/>
            <person name="Murat C."/>
            <person name="Nolan M."/>
            <person name="Ohm R."/>
            <person name="Pangilinan J."/>
            <person name="Pereira M."/>
            <person name="Perotto S."/>
            <person name="Peter M."/>
            <person name="Riley R."/>
            <person name="Sitrit Y."/>
            <person name="Stielow B."/>
            <person name="Szollosi G."/>
            <person name="Zifcakova L."/>
            <person name="Stursova M."/>
            <person name="Spatafora J.W."/>
            <person name="Tedersoo L."/>
            <person name="Vaario L.-M."/>
            <person name="Yamada A."/>
            <person name="Yan M."/>
            <person name="Wang P."/>
            <person name="Xu J."/>
            <person name="Bruns T."/>
            <person name="Baldrian P."/>
            <person name="Vilgalys R."/>
            <person name="Henrissat B."/>
            <person name="Grigoriev I.V."/>
            <person name="Hibbett D."/>
            <person name="Nagy L.G."/>
            <person name="Martin F.M."/>
        </authorList>
    </citation>
    <scope>NUCLEOTIDE SEQUENCE</scope>
    <source>
        <strain evidence="14">Prilba</strain>
    </source>
</reference>
<keyword evidence="8" id="KW-0805">Transcription regulation</keyword>
<dbReference type="GO" id="GO:0016579">
    <property type="term" value="P:protein deubiquitination"/>
    <property type="evidence" value="ECO:0007669"/>
    <property type="project" value="InterPro"/>
</dbReference>
<dbReference type="AlphaFoldDB" id="A0A9P5TBC5"/>
<dbReference type="InterPro" id="IPR003903">
    <property type="entry name" value="UIM_dom"/>
</dbReference>
<dbReference type="EC" id="3.4.19.12" evidence="3"/>
<evidence type="ECO:0000259" key="13">
    <source>
        <dbReference type="PROSITE" id="PS50957"/>
    </source>
</evidence>
<accession>A0A9P5TBC5</accession>
<feature type="region of interest" description="Disordered" evidence="12">
    <location>
        <begin position="336"/>
        <end position="400"/>
    </location>
</feature>
<feature type="compositionally biased region" description="Acidic residues" evidence="12">
    <location>
        <begin position="466"/>
        <end position="485"/>
    </location>
</feature>
<evidence type="ECO:0000256" key="2">
    <source>
        <dbReference type="ARBA" id="ARBA00004123"/>
    </source>
</evidence>
<dbReference type="Gene3D" id="3.90.70.40">
    <property type="match status" value="1"/>
</dbReference>
<evidence type="ECO:0000256" key="3">
    <source>
        <dbReference type="ARBA" id="ARBA00012759"/>
    </source>
</evidence>
<feature type="active site" evidence="11">
    <location>
        <position position="118"/>
    </location>
</feature>
<evidence type="ECO:0000256" key="1">
    <source>
        <dbReference type="ARBA" id="ARBA00000707"/>
    </source>
</evidence>
<comment type="caution">
    <text evidence="14">The sequence shown here is derived from an EMBL/GenBank/DDBJ whole genome shotgun (WGS) entry which is preliminary data.</text>
</comment>
<dbReference type="PANTHER" id="PTHR14159">
    <property type="entry name" value="ATAXIN-3-RELATED"/>
    <property type="match status" value="1"/>
</dbReference>
<keyword evidence="15" id="KW-1185">Reference proteome</keyword>
<dbReference type="InterPro" id="IPR033865">
    <property type="entry name" value="Ataxin-3"/>
</dbReference>
<feature type="active site" evidence="11">
    <location>
        <position position="138"/>
    </location>
</feature>
<keyword evidence="4" id="KW-0645">Protease</keyword>
<feature type="region of interest" description="Disordered" evidence="12">
    <location>
        <begin position="416"/>
        <end position="513"/>
    </location>
</feature>
<dbReference type="PROSITE" id="PS50957">
    <property type="entry name" value="JOSEPHIN"/>
    <property type="match status" value="1"/>
</dbReference>
<comment type="catalytic activity">
    <reaction evidence="1">
        <text>Thiol-dependent hydrolysis of ester, thioester, amide, peptide and isopeptide bonds formed by the C-terminal Gly of ubiquitin (a 76-residue protein attached to proteins as an intracellular targeting signal).</text>
        <dbReference type="EC" id="3.4.19.12"/>
    </reaction>
</comment>
<dbReference type="GO" id="GO:0006508">
    <property type="term" value="P:proteolysis"/>
    <property type="evidence" value="ECO:0007669"/>
    <property type="project" value="UniProtKB-KW"/>
</dbReference>
<dbReference type="PRINTS" id="PR01233">
    <property type="entry name" value="JOSEPHIN"/>
</dbReference>
<organism evidence="14 15">
    <name type="scientific">Russula ochroleuca</name>
    <dbReference type="NCBI Taxonomy" id="152965"/>
    <lineage>
        <taxon>Eukaryota</taxon>
        <taxon>Fungi</taxon>
        <taxon>Dikarya</taxon>
        <taxon>Basidiomycota</taxon>
        <taxon>Agaricomycotina</taxon>
        <taxon>Agaricomycetes</taxon>
        <taxon>Russulales</taxon>
        <taxon>Russulaceae</taxon>
        <taxon>Russula</taxon>
    </lineage>
</organism>
<sequence>MAGLEQIASHIYHERQEHGSALCAQHALNSLLQGSYFTPSDLSSIANSLDALEQHVDQGRLGQASDNMDDTGFFSLQVLEDALNVWGQSLIRWRGEAMQPYHDRPQDQRAFILNCEQHWFTLRRFGDSENLGPWFNLDSSLDRPEWVSETYLGVLLQQAEADGYSTFVVVPTDPDHPLPQTDADVVAVSFSSRASSEAQYPSTMHAPHSSAALEDEDFELQAALQASLDGASVRVPMPRPHIGPVAGGSGALFPGATMGFPPSPLLTPPPVVPSPIVPPHIVPPPPVPHPSTRPADQPMANPVAASTARNQAMLERMRREQEAALREHYHDEVLRFDPLPDRSSSGVGGDRVDVEDEEEQLRRAIAESEAMAREQGHAQTGGDVAGTARAGPDNIEERTHGGRVYDDEDAELQAALQASLETAPPGAHTPDTAIATPPRAPAMRRSPLPPASSSGLGTEPIHNTHEDDDDELYDDGEETATEETLSDAAGPPQAESVNIEEMRRRRLARFGGP</sequence>
<keyword evidence="6 11" id="KW-0378">Hydrolase</keyword>
<dbReference type="EMBL" id="WHVB01000005">
    <property type="protein sequence ID" value="KAF8482978.1"/>
    <property type="molecule type" value="Genomic_DNA"/>
</dbReference>
<evidence type="ECO:0000256" key="9">
    <source>
        <dbReference type="ARBA" id="ARBA00023163"/>
    </source>
</evidence>
<evidence type="ECO:0000256" key="12">
    <source>
        <dbReference type="SAM" id="MobiDB-lite"/>
    </source>
</evidence>
<keyword evidence="7" id="KW-0788">Thiol protease</keyword>
<keyword evidence="5" id="KW-0833">Ubl conjugation pathway</keyword>
<keyword evidence="10" id="KW-0539">Nucleus</keyword>
<dbReference type="SMART" id="SM01246">
    <property type="entry name" value="Josephin"/>
    <property type="match status" value="1"/>
</dbReference>
<reference evidence="14" key="2">
    <citation type="journal article" date="2020" name="Nat. Commun.">
        <title>Large-scale genome sequencing of mycorrhizal fungi provides insights into the early evolution of symbiotic traits.</title>
        <authorList>
            <person name="Miyauchi S."/>
            <person name="Kiss E."/>
            <person name="Kuo A."/>
            <person name="Drula E."/>
            <person name="Kohler A."/>
            <person name="Sanchez-Garcia M."/>
            <person name="Morin E."/>
            <person name="Andreopoulos B."/>
            <person name="Barry K.W."/>
            <person name="Bonito G."/>
            <person name="Buee M."/>
            <person name="Carver A."/>
            <person name="Chen C."/>
            <person name="Cichocki N."/>
            <person name="Clum A."/>
            <person name="Culley D."/>
            <person name="Crous P.W."/>
            <person name="Fauchery L."/>
            <person name="Girlanda M."/>
            <person name="Hayes R.D."/>
            <person name="Keri Z."/>
            <person name="LaButti K."/>
            <person name="Lipzen A."/>
            <person name="Lombard V."/>
            <person name="Magnuson J."/>
            <person name="Maillard F."/>
            <person name="Murat C."/>
            <person name="Nolan M."/>
            <person name="Ohm R.A."/>
            <person name="Pangilinan J."/>
            <person name="Pereira M.F."/>
            <person name="Perotto S."/>
            <person name="Peter M."/>
            <person name="Pfister S."/>
            <person name="Riley R."/>
            <person name="Sitrit Y."/>
            <person name="Stielow J.B."/>
            <person name="Szollosi G."/>
            <person name="Zifcakova L."/>
            <person name="Stursova M."/>
            <person name="Spatafora J.W."/>
            <person name="Tedersoo L."/>
            <person name="Vaario L.M."/>
            <person name="Yamada A."/>
            <person name="Yan M."/>
            <person name="Wang P."/>
            <person name="Xu J."/>
            <person name="Bruns T."/>
            <person name="Baldrian P."/>
            <person name="Vilgalys R."/>
            <person name="Dunand C."/>
            <person name="Henrissat B."/>
            <person name="Grigoriev I.V."/>
            <person name="Hibbett D."/>
            <person name="Nagy L.G."/>
            <person name="Martin F.M."/>
        </authorList>
    </citation>
    <scope>NUCLEOTIDE SEQUENCE</scope>
    <source>
        <strain evidence="14">Prilba</strain>
    </source>
</reference>
<dbReference type="Gene3D" id="1.10.287.10">
    <property type="entry name" value="S15/NS1, RNA-binding"/>
    <property type="match status" value="1"/>
</dbReference>
<feature type="compositionally biased region" description="Basic and acidic residues" evidence="12">
    <location>
        <begin position="360"/>
        <end position="376"/>
    </location>
</feature>
<feature type="region of interest" description="Disordered" evidence="12">
    <location>
        <begin position="287"/>
        <end position="306"/>
    </location>
</feature>
<dbReference type="Proteomes" id="UP000759537">
    <property type="component" value="Unassembled WGS sequence"/>
</dbReference>
<comment type="subcellular location">
    <subcellularLocation>
        <location evidence="2">Nucleus</location>
    </subcellularLocation>
</comment>
<dbReference type="PANTHER" id="PTHR14159:SF0">
    <property type="entry name" value="ATAXIN-3-RELATED"/>
    <property type="match status" value="1"/>
</dbReference>
<dbReference type="PROSITE" id="PS50330">
    <property type="entry name" value="UIM"/>
    <property type="match status" value="2"/>
</dbReference>
<protein>
    <recommendedName>
        <fullName evidence="3">ubiquitinyl hydrolase 1</fullName>
        <ecNumber evidence="3">3.4.19.12</ecNumber>
    </recommendedName>
</protein>
<feature type="compositionally biased region" description="Low complexity" evidence="12">
    <location>
        <begin position="429"/>
        <end position="454"/>
    </location>
</feature>
<feature type="active site" evidence="11">
    <location>
        <position position="23"/>
    </location>
</feature>
<evidence type="ECO:0000256" key="6">
    <source>
        <dbReference type="ARBA" id="ARBA00022801"/>
    </source>
</evidence>
<gene>
    <name evidence="14" type="ORF">DFH94DRAFT_627306</name>
</gene>
<dbReference type="GO" id="GO:0004843">
    <property type="term" value="F:cysteine-type deubiquitinase activity"/>
    <property type="evidence" value="ECO:0007669"/>
    <property type="project" value="UniProtKB-EC"/>
</dbReference>
<evidence type="ECO:0000256" key="8">
    <source>
        <dbReference type="ARBA" id="ARBA00023015"/>
    </source>
</evidence>
<evidence type="ECO:0000256" key="11">
    <source>
        <dbReference type="PROSITE-ProRule" id="PRU00331"/>
    </source>
</evidence>
<dbReference type="Pfam" id="PF02099">
    <property type="entry name" value="Josephin"/>
    <property type="match status" value="1"/>
</dbReference>
<feature type="compositionally biased region" description="Basic residues" evidence="12">
    <location>
        <begin position="504"/>
        <end position="513"/>
    </location>
</feature>
<evidence type="ECO:0000256" key="5">
    <source>
        <dbReference type="ARBA" id="ARBA00022786"/>
    </source>
</evidence>
<keyword evidence="9" id="KW-0804">Transcription</keyword>
<evidence type="ECO:0000256" key="7">
    <source>
        <dbReference type="ARBA" id="ARBA00022807"/>
    </source>
</evidence>
<dbReference type="InterPro" id="IPR006155">
    <property type="entry name" value="Josephin"/>
</dbReference>
<proteinExistence type="predicted"/>
<feature type="domain" description="Josephin" evidence="13">
    <location>
        <begin position="8"/>
        <end position="184"/>
    </location>
</feature>
<dbReference type="OrthoDB" id="10063692at2759"/>
<evidence type="ECO:0000313" key="14">
    <source>
        <dbReference type="EMBL" id="KAF8482978.1"/>
    </source>
</evidence>
<dbReference type="GO" id="GO:0005634">
    <property type="term" value="C:nucleus"/>
    <property type="evidence" value="ECO:0007669"/>
    <property type="project" value="UniProtKB-SubCell"/>
</dbReference>
<evidence type="ECO:0000256" key="4">
    <source>
        <dbReference type="ARBA" id="ARBA00022670"/>
    </source>
</evidence>
<evidence type="ECO:0000313" key="15">
    <source>
        <dbReference type="Proteomes" id="UP000759537"/>
    </source>
</evidence>
<dbReference type="SMART" id="SM00726">
    <property type="entry name" value="UIM"/>
    <property type="match status" value="3"/>
</dbReference>
<dbReference type="Gene3D" id="6.10.140.100">
    <property type="match status" value="1"/>
</dbReference>
<evidence type="ECO:0000256" key="10">
    <source>
        <dbReference type="ARBA" id="ARBA00023242"/>
    </source>
</evidence>